<dbReference type="OrthoDB" id="10263222at2759"/>
<gene>
    <name evidence="2" type="ORF">BSAL_32690</name>
</gene>
<dbReference type="GO" id="GO:0030687">
    <property type="term" value="C:preribosome, large subunit precursor"/>
    <property type="evidence" value="ECO:0007669"/>
    <property type="project" value="TreeGrafter"/>
</dbReference>
<evidence type="ECO:0000313" key="3">
    <source>
        <dbReference type="Proteomes" id="UP000051952"/>
    </source>
</evidence>
<dbReference type="Proteomes" id="UP000051952">
    <property type="component" value="Unassembled WGS sequence"/>
</dbReference>
<dbReference type="AlphaFoldDB" id="A0A0S4JJ56"/>
<accession>A0A0S4JJ56</accession>
<dbReference type="GO" id="GO:0004519">
    <property type="term" value="F:endonuclease activity"/>
    <property type="evidence" value="ECO:0007669"/>
    <property type="project" value="InterPro"/>
</dbReference>
<evidence type="ECO:0008006" key="4">
    <source>
        <dbReference type="Google" id="ProtNLM"/>
    </source>
</evidence>
<feature type="compositionally biased region" description="Basic and acidic residues" evidence="1">
    <location>
        <begin position="47"/>
        <end position="57"/>
    </location>
</feature>
<proteinExistence type="predicted"/>
<dbReference type="GO" id="GO:0000460">
    <property type="term" value="P:maturation of 5.8S rRNA"/>
    <property type="evidence" value="ECO:0007669"/>
    <property type="project" value="TreeGrafter"/>
</dbReference>
<dbReference type="OMA" id="ERQVYLM"/>
<dbReference type="PANTHER" id="PTHR15002">
    <property type="entry name" value="RIBOSOMAL BIOGENESIS PROTEIN LAS1L"/>
    <property type="match status" value="1"/>
</dbReference>
<evidence type="ECO:0000313" key="2">
    <source>
        <dbReference type="EMBL" id="CUG91559.1"/>
    </source>
</evidence>
<dbReference type="PANTHER" id="PTHR15002:SF0">
    <property type="entry name" value="RIBOSOMAL BIOGENESIS PROTEIN LAS1L"/>
    <property type="match status" value="1"/>
</dbReference>
<protein>
    <recommendedName>
        <fullName evidence="4">Las1-like protein</fullName>
    </recommendedName>
</protein>
<dbReference type="InterPro" id="IPR007174">
    <property type="entry name" value="Las1"/>
</dbReference>
<organism evidence="2 3">
    <name type="scientific">Bodo saltans</name>
    <name type="common">Flagellated protozoan</name>
    <dbReference type="NCBI Taxonomy" id="75058"/>
    <lineage>
        <taxon>Eukaryota</taxon>
        <taxon>Discoba</taxon>
        <taxon>Euglenozoa</taxon>
        <taxon>Kinetoplastea</taxon>
        <taxon>Metakinetoplastina</taxon>
        <taxon>Eubodonida</taxon>
        <taxon>Bodonidae</taxon>
        <taxon>Bodo</taxon>
    </lineage>
</organism>
<dbReference type="EMBL" id="CYKH01001940">
    <property type="protein sequence ID" value="CUG91559.1"/>
    <property type="molecule type" value="Genomic_DNA"/>
</dbReference>
<reference evidence="3" key="1">
    <citation type="submission" date="2015-09" db="EMBL/GenBank/DDBJ databases">
        <authorList>
            <consortium name="Pathogen Informatics"/>
        </authorList>
    </citation>
    <scope>NUCLEOTIDE SEQUENCE [LARGE SCALE GENOMIC DNA]</scope>
    <source>
        <strain evidence="3">Lake Konstanz</strain>
    </source>
</reference>
<keyword evidence="3" id="KW-1185">Reference proteome</keyword>
<sequence>MRGGFAPRHGATLNPNLNRRKLGTRIKQGLNDLHDLDAVKRATVDGKKSVKRQREEELATSTSAAAATPVETHLGLVGSVTPPTTVFADDWADWSSVKQQLFPSGGPQQKNVEFESGVHDALQTMNVWLQRSRNGAGRATIPAYVEATMLLVKSQQLDRQKTSALDTTCADVLRASYSHSISRAVHLMTGSLVKSRSFMNESTTYRQRAQSSGFPEEAVEVRQRIAHGSEPVLSELRWVAAMTLQHLFHVYWVAQAAQVQDLNYQRRQGAEKAEGRRQRKEKAAAGKSVSLNEMESLLAAADAAVEASSSDDEAGGQLFFGCCTIATLQKQQ</sequence>
<dbReference type="VEuPathDB" id="TriTrypDB:BSAL_32690"/>
<dbReference type="GO" id="GO:0000470">
    <property type="term" value="P:maturation of LSU-rRNA"/>
    <property type="evidence" value="ECO:0007669"/>
    <property type="project" value="TreeGrafter"/>
</dbReference>
<evidence type="ECO:0000256" key="1">
    <source>
        <dbReference type="SAM" id="MobiDB-lite"/>
    </source>
</evidence>
<dbReference type="Pfam" id="PF04031">
    <property type="entry name" value="Las1"/>
    <property type="match status" value="1"/>
</dbReference>
<feature type="region of interest" description="Disordered" evidence="1">
    <location>
        <begin position="47"/>
        <end position="66"/>
    </location>
</feature>
<name>A0A0S4JJ56_BODSA</name>
<dbReference type="GO" id="GO:0090730">
    <property type="term" value="C:Las1 complex"/>
    <property type="evidence" value="ECO:0007669"/>
    <property type="project" value="InterPro"/>
</dbReference>